<evidence type="ECO:0000313" key="2">
    <source>
        <dbReference type="Proteomes" id="UP000838324"/>
    </source>
</evidence>
<proteinExistence type="predicted"/>
<keyword evidence="2" id="KW-1185">Reference proteome</keyword>
<dbReference type="EMBL" id="CAKMMG010000001">
    <property type="protein sequence ID" value="CAH1194212.1"/>
    <property type="molecule type" value="Genomic_DNA"/>
</dbReference>
<gene>
    <name evidence="1" type="ORF">PAECIP111892_01467</name>
</gene>
<evidence type="ECO:0008006" key="3">
    <source>
        <dbReference type="Google" id="ProtNLM"/>
    </source>
</evidence>
<evidence type="ECO:0000313" key="1">
    <source>
        <dbReference type="EMBL" id="CAH1194212.1"/>
    </source>
</evidence>
<protein>
    <recommendedName>
        <fullName evidence="3">Papain-like cysteine peptidase</fullName>
    </recommendedName>
</protein>
<accession>A0ABN8G3X7</accession>
<sequence>MAELRGAYDCIVSLGSSCEPAAHLRRKGLRTFSSPLDWVVSLSLTDVNRLLSSRFSGYMDLRNMSPIEGNDVFVENEVVMPVKSYFVKDYYYNVISVHDFPVLEGQEWSSVYPGFKNKIEMRSQRLLDQLIASRRALFIRWGSTYDEAVALQQVLRPLTGGEYLILIVNGVDGLESVIDNAWGLPGISSLSIPNRAGDSETWDYILDGISLA</sequence>
<comment type="caution">
    <text evidence="1">The sequence shown here is derived from an EMBL/GenBank/DDBJ whole genome shotgun (WGS) entry which is preliminary data.</text>
</comment>
<dbReference type="InterPro" id="IPR014903">
    <property type="entry name" value="DUF1796"/>
</dbReference>
<name>A0ABN8G3X7_9BACL</name>
<dbReference type="Pfam" id="PF08795">
    <property type="entry name" value="DUF1796"/>
    <property type="match status" value="1"/>
</dbReference>
<reference evidence="1" key="1">
    <citation type="submission" date="2022-01" db="EMBL/GenBank/DDBJ databases">
        <authorList>
            <person name="Criscuolo A."/>
        </authorList>
    </citation>
    <scope>NUCLEOTIDE SEQUENCE</scope>
    <source>
        <strain evidence="1">CIP111892</strain>
    </source>
</reference>
<organism evidence="1 2">
    <name type="scientific">Paenibacillus auburnensis</name>
    <dbReference type="NCBI Taxonomy" id="2905649"/>
    <lineage>
        <taxon>Bacteria</taxon>
        <taxon>Bacillati</taxon>
        <taxon>Bacillota</taxon>
        <taxon>Bacilli</taxon>
        <taxon>Bacillales</taxon>
        <taxon>Paenibacillaceae</taxon>
        <taxon>Paenibacillus</taxon>
    </lineage>
</organism>
<dbReference type="Proteomes" id="UP000838324">
    <property type="component" value="Unassembled WGS sequence"/>
</dbReference>